<evidence type="ECO:0000256" key="6">
    <source>
        <dbReference type="RuleBase" id="RU003943"/>
    </source>
</evidence>
<dbReference type="Pfam" id="PF00950">
    <property type="entry name" value="ABC-3"/>
    <property type="match status" value="1"/>
</dbReference>
<evidence type="ECO:0000256" key="7">
    <source>
        <dbReference type="SAM" id="Phobius"/>
    </source>
</evidence>
<feature type="transmembrane region" description="Helical" evidence="7">
    <location>
        <begin position="131"/>
        <end position="149"/>
    </location>
</feature>
<dbReference type="EMBL" id="BSDX01000001">
    <property type="protein sequence ID" value="GLI52875.1"/>
    <property type="molecule type" value="Genomic_DNA"/>
</dbReference>
<evidence type="ECO:0000256" key="4">
    <source>
        <dbReference type="ARBA" id="ARBA00022989"/>
    </source>
</evidence>
<feature type="transmembrane region" description="Helical" evidence="7">
    <location>
        <begin position="93"/>
        <end position="119"/>
    </location>
</feature>
<name>A0A9W6GF67_9BACT</name>
<comment type="subcellular location">
    <subcellularLocation>
        <location evidence="6">Cell membrane</location>
        <topology evidence="6">Multi-pass membrane protein</topology>
    </subcellularLocation>
    <subcellularLocation>
        <location evidence="1">Membrane</location>
        <topology evidence="1">Multi-pass membrane protein</topology>
    </subcellularLocation>
</comment>
<feature type="transmembrane region" description="Helical" evidence="7">
    <location>
        <begin position="45"/>
        <end position="72"/>
    </location>
</feature>
<keyword evidence="9" id="KW-1185">Reference proteome</keyword>
<reference evidence="8" key="1">
    <citation type="submission" date="2022-12" db="EMBL/GenBank/DDBJ databases">
        <title>Reference genome sequencing for broad-spectrum identification of bacterial and archaeal isolates by mass spectrometry.</title>
        <authorList>
            <person name="Sekiguchi Y."/>
            <person name="Tourlousse D.M."/>
        </authorList>
    </citation>
    <scope>NUCLEOTIDE SEQUENCE</scope>
    <source>
        <strain evidence="8">TSL-P1</strain>
    </source>
</reference>
<evidence type="ECO:0000313" key="9">
    <source>
        <dbReference type="Proteomes" id="UP001144297"/>
    </source>
</evidence>
<evidence type="ECO:0000256" key="3">
    <source>
        <dbReference type="ARBA" id="ARBA00022692"/>
    </source>
</evidence>
<dbReference type="GO" id="GO:0010043">
    <property type="term" value="P:response to zinc ion"/>
    <property type="evidence" value="ECO:0007669"/>
    <property type="project" value="TreeGrafter"/>
</dbReference>
<dbReference type="GO" id="GO:0043190">
    <property type="term" value="C:ATP-binding cassette (ABC) transporter complex"/>
    <property type="evidence" value="ECO:0007669"/>
    <property type="project" value="InterPro"/>
</dbReference>
<protein>
    <submittedName>
        <fullName evidence="8">ABC transporter</fullName>
    </submittedName>
</protein>
<accession>A0A9W6GF67</accession>
<proteinExistence type="inferred from homology"/>
<feature type="transmembrane region" description="Helical" evidence="7">
    <location>
        <begin position="12"/>
        <end position="33"/>
    </location>
</feature>
<evidence type="ECO:0000313" key="8">
    <source>
        <dbReference type="EMBL" id="GLI52875.1"/>
    </source>
</evidence>
<feature type="transmembrane region" description="Helical" evidence="7">
    <location>
        <begin position="218"/>
        <end position="237"/>
    </location>
</feature>
<sequence length="267" mass="29093">MLEIFEFNIIKRAFLVVSFIAPLSPIFGIFLLFRKYAFFADTLAHVGFLALALSLFFKINSLVLLILLSIGVSISVEQLRAKDRLPAEGSLSFFLYSGVALSVVFITFSGSTGSIINILFGSLSTVTKEDVYLILSGAFVCGVFILKYYKKLISFCIDEELAHASGINVAVIKMLFATTVALSISISIQTMGALLIGSLMIIPPLIAMHICRSLKNTVIVSIIISLLSSYSGIFLSFYSGIPLGASISTILVVFFVISFIIKAFKFK</sequence>
<dbReference type="AlphaFoldDB" id="A0A9W6GF67"/>
<comment type="similarity">
    <text evidence="2 6">Belongs to the ABC-3 integral membrane protein family.</text>
</comment>
<dbReference type="Proteomes" id="UP001144297">
    <property type="component" value="Unassembled WGS sequence"/>
</dbReference>
<feature type="transmembrane region" description="Helical" evidence="7">
    <location>
        <begin position="192"/>
        <end position="211"/>
    </location>
</feature>
<dbReference type="InterPro" id="IPR037294">
    <property type="entry name" value="ABC_BtuC-like"/>
</dbReference>
<comment type="caution">
    <text evidence="8">The sequence shown here is derived from an EMBL/GenBank/DDBJ whole genome shotgun (WGS) entry which is preliminary data.</text>
</comment>
<organism evidence="8 9">
    <name type="scientific">Thermodesulfovibrio yellowstonii</name>
    <dbReference type="NCBI Taxonomy" id="28262"/>
    <lineage>
        <taxon>Bacteria</taxon>
        <taxon>Pseudomonadati</taxon>
        <taxon>Nitrospirota</taxon>
        <taxon>Thermodesulfovibrionia</taxon>
        <taxon>Thermodesulfovibrionales</taxon>
        <taxon>Thermodesulfovibrionaceae</taxon>
        <taxon>Thermodesulfovibrio</taxon>
    </lineage>
</organism>
<gene>
    <name evidence="8" type="ORF">TISLANDTSLP1_05680</name>
</gene>
<evidence type="ECO:0000256" key="1">
    <source>
        <dbReference type="ARBA" id="ARBA00004141"/>
    </source>
</evidence>
<dbReference type="PANTHER" id="PTHR30477">
    <property type="entry name" value="ABC-TRANSPORTER METAL-BINDING PROTEIN"/>
    <property type="match status" value="1"/>
</dbReference>
<dbReference type="PANTHER" id="PTHR30477:SF13">
    <property type="entry name" value="IRON TRANSPORT SYSTEM MEMBRANE PROTEIN HI_0360-RELATED"/>
    <property type="match status" value="1"/>
</dbReference>
<dbReference type="GO" id="GO:0055085">
    <property type="term" value="P:transmembrane transport"/>
    <property type="evidence" value="ECO:0007669"/>
    <property type="project" value="InterPro"/>
</dbReference>
<feature type="transmembrane region" description="Helical" evidence="7">
    <location>
        <begin position="161"/>
        <end position="186"/>
    </location>
</feature>
<evidence type="ECO:0000256" key="2">
    <source>
        <dbReference type="ARBA" id="ARBA00008034"/>
    </source>
</evidence>
<dbReference type="InterPro" id="IPR001626">
    <property type="entry name" value="ABC_TroCD"/>
</dbReference>
<evidence type="ECO:0000256" key="5">
    <source>
        <dbReference type="ARBA" id="ARBA00023136"/>
    </source>
</evidence>
<dbReference type="SUPFAM" id="SSF81345">
    <property type="entry name" value="ABC transporter involved in vitamin B12 uptake, BtuC"/>
    <property type="match status" value="1"/>
</dbReference>
<dbReference type="Gene3D" id="1.10.3470.10">
    <property type="entry name" value="ABC transporter involved in vitamin B12 uptake, BtuC"/>
    <property type="match status" value="1"/>
</dbReference>
<keyword evidence="3 6" id="KW-0812">Transmembrane</keyword>
<keyword evidence="6" id="KW-0813">Transport</keyword>
<keyword evidence="4 7" id="KW-1133">Transmembrane helix</keyword>
<feature type="transmembrane region" description="Helical" evidence="7">
    <location>
        <begin position="243"/>
        <end position="264"/>
    </location>
</feature>
<keyword evidence="5 7" id="KW-0472">Membrane</keyword>